<proteinExistence type="predicted"/>
<evidence type="ECO:0000313" key="2">
    <source>
        <dbReference type="Proteomes" id="UP000319213"/>
    </source>
</evidence>
<accession>A0A543IY19</accession>
<reference evidence="1 2" key="1">
    <citation type="submission" date="2019-06" db="EMBL/GenBank/DDBJ databases">
        <title>Sequencing the genomes of 1000 actinobacteria strains.</title>
        <authorList>
            <person name="Klenk H.-P."/>
        </authorList>
    </citation>
    <scope>NUCLEOTIDE SEQUENCE [LARGE SCALE GENOMIC DNA]</scope>
    <source>
        <strain evidence="1 2">DSM 43186</strain>
    </source>
</reference>
<comment type="caution">
    <text evidence="1">The sequence shown here is derived from an EMBL/GenBank/DDBJ whole genome shotgun (WGS) entry which is preliminary data.</text>
</comment>
<protein>
    <submittedName>
        <fullName evidence="1">Uncharacterized protein</fullName>
    </submittedName>
</protein>
<dbReference type="RefSeq" id="WP_170198795.1">
    <property type="nucleotide sequence ID" value="NZ_BMPV01000001.1"/>
</dbReference>
<sequence>MPAFLGSLLAKVAVMLLEALLAELVKAMLSGVFRNAGARLAMAAAANG</sequence>
<dbReference type="EMBL" id="VFPQ01000001">
    <property type="protein sequence ID" value="TQM75474.1"/>
    <property type="molecule type" value="Genomic_DNA"/>
</dbReference>
<gene>
    <name evidence="1" type="ORF">FHX40_2183</name>
</gene>
<evidence type="ECO:0000313" key="1">
    <source>
        <dbReference type="EMBL" id="TQM75474.1"/>
    </source>
</evidence>
<name>A0A543IY19_9ACTN</name>
<dbReference type="AlphaFoldDB" id="A0A543IY19"/>
<keyword evidence="2" id="KW-1185">Reference proteome</keyword>
<dbReference type="Proteomes" id="UP000319213">
    <property type="component" value="Unassembled WGS sequence"/>
</dbReference>
<organism evidence="1 2">
    <name type="scientific">Thermopolyspora flexuosa</name>
    <dbReference type="NCBI Taxonomy" id="103836"/>
    <lineage>
        <taxon>Bacteria</taxon>
        <taxon>Bacillati</taxon>
        <taxon>Actinomycetota</taxon>
        <taxon>Actinomycetes</taxon>
        <taxon>Streptosporangiales</taxon>
        <taxon>Streptosporangiaceae</taxon>
        <taxon>Thermopolyspora</taxon>
    </lineage>
</organism>